<dbReference type="AlphaFoldDB" id="A0A3D9RUT4"/>
<protein>
    <recommendedName>
        <fullName evidence="3">Acetyltransferase (GNAT) family protein</fullName>
    </recommendedName>
</protein>
<sequence length="290" mass="34298">MIQYLKNNEIDIKKYDTCIELSTNSRIYAFSWYLNIVADNWDVLVLNDYEAVMPLPWRRKYFIKYIYPPAWTQQLGIFSSTHISEKLVLDFIKAIPKKFKKITIQFNSENKFKHKNVTERVNYVLPLNKSYGEIYKGFNNNRKRDLKKAIKSKFEIVKNINKNDFFNFYLKAEKNYKLNSNQLLKLKSLLDFNDKNIQVWGIYHDKNLIAGLLWLKDDNRITNLLPVASKSSKDLGLPTSFLNEIIYQFSGSNLIIDFEGSIIKGIADFYKSFGIEKENYFLYQKSFNVL</sequence>
<dbReference type="SUPFAM" id="SSF55729">
    <property type="entry name" value="Acyl-CoA N-acyltransferases (Nat)"/>
    <property type="match status" value="1"/>
</dbReference>
<evidence type="ECO:0008006" key="3">
    <source>
        <dbReference type="Google" id="ProtNLM"/>
    </source>
</evidence>
<name>A0A3D9RUT4_9FLAO</name>
<dbReference type="RefSeq" id="WP_115880889.1">
    <property type="nucleotide sequence ID" value="NZ_QTTQ01000011.1"/>
</dbReference>
<accession>A0A3D9RUT4</accession>
<evidence type="ECO:0000313" key="1">
    <source>
        <dbReference type="EMBL" id="REE80445.1"/>
    </source>
</evidence>
<proteinExistence type="predicted"/>
<dbReference type="Proteomes" id="UP000256429">
    <property type="component" value="Unassembled WGS sequence"/>
</dbReference>
<gene>
    <name evidence="1" type="ORF">BX611_2087</name>
</gene>
<evidence type="ECO:0000313" key="2">
    <source>
        <dbReference type="Proteomes" id="UP000256429"/>
    </source>
</evidence>
<dbReference type="OrthoDB" id="1113003at2"/>
<dbReference type="InterPro" id="IPR016181">
    <property type="entry name" value="Acyl_CoA_acyltransferase"/>
</dbReference>
<dbReference type="Gene3D" id="3.40.630.30">
    <property type="match status" value="1"/>
</dbReference>
<organism evidence="1 2">
    <name type="scientific">Lutibacter oceani</name>
    <dbReference type="NCBI Taxonomy" id="1853311"/>
    <lineage>
        <taxon>Bacteria</taxon>
        <taxon>Pseudomonadati</taxon>
        <taxon>Bacteroidota</taxon>
        <taxon>Flavobacteriia</taxon>
        <taxon>Flavobacteriales</taxon>
        <taxon>Flavobacteriaceae</taxon>
        <taxon>Lutibacter</taxon>
    </lineage>
</organism>
<keyword evidence="2" id="KW-1185">Reference proteome</keyword>
<comment type="caution">
    <text evidence="1">The sequence shown here is derived from an EMBL/GenBank/DDBJ whole genome shotgun (WGS) entry which is preliminary data.</text>
</comment>
<dbReference type="EMBL" id="QTTQ01000011">
    <property type="protein sequence ID" value="REE80445.1"/>
    <property type="molecule type" value="Genomic_DNA"/>
</dbReference>
<reference evidence="1 2" key="1">
    <citation type="submission" date="2018-08" db="EMBL/GenBank/DDBJ databases">
        <title>Genomic Encyclopedia of Type Strains, Phase III (KMG-III): the genomes of soil and plant-associated and newly described type strains.</title>
        <authorList>
            <person name="Whitman W."/>
        </authorList>
    </citation>
    <scope>NUCLEOTIDE SEQUENCE [LARGE SCALE GENOMIC DNA]</scope>
    <source>
        <strain evidence="1 2">325-5</strain>
    </source>
</reference>